<evidence type="ECO:0000256" key="4">
    <source>
        <dbReference type="ARBA" id="ARBA00022741"/>
    </source>
</evidence>
<organism evidence="10 11">
    <name type="scientific">Adineta steineri</name>
    <dbReference type="NCBI Taxonomy" id="433720"/>
    <lineage>
        <taxon>Eukaryota</taxon>
        <taxon>Metazoa</taxon>
        <taxon>Spiralia</taxon>
        <taxon>Gnathifera</taxon>
        <taxon>Rotifera</taxon>
        <taxon>Eurotatoria</taxon>
        <taxon>Bdelloidea</taxon>
        <taxon>Adinetida</taxon>
        <taxon>Adinetidae</taxon>
        <taxon>Adineta</taxon>
    </lineage>
</organism>
<reference evidence="10" key="1">
    <citation type="submission" date="2021-02" db="EMBL/GenBank/DDBJ databases">
        <authorList>
            <person name="Nowell W R."/>
        </authorList>
    </citation>
    <scope>NUCLEOTIDE SEQUENCE</scope>
</reference>
<dbReference type="GO" id="GO:0005524">
    <property type="term" value="F:ATP binding"/>
    <property type="evidence" value="ECO:0007669"/>
    <property type="project" value="UniProtKB-KW"/>
</dbReference>
<evidence type="ECO:0000256" key="3">
    <source>
        <dbReference type="ARBA" id="ARBA00022705"/>
    </source>
</evidence>
<evidence type="ECO:0000259" key="9">
    <source>
        <dbReference type="PROSITE" id="PS50172"/>
    </source>
</evidence>
<evidence type="ECO:0000256" key="5">
    <source>
        <dbReference type="ARBA" id="ARBA00022840"/>
    </source>
</evidence>
<dbReference type="SMART" id="SM00292">
    <property type="entry name" value="BRCT"/>
    <property type="match status" value="1"/>
</dbReference>
<dbReference type="InterPro" id="IPR001357">
    <property type="entry name" value="BRCT_dom"/>
</dbReference>
<dbReference type="CDD" id="cd17752">
    <property type="entry name" value="BRCT_RFC1"/>
    <property type="match status" value="1"/>
</dbReference>
<evidence type="ECO:0000256" key="6">
    <source>
        <dbReference type="ARBA" id="ARBA00023242"/>
    </source>
</evidence>
<comment type="caution">
    <text evidence="10">The sequence shown here is derived from an EMBL/GenBank/DDBJ whole genome shotgun (WGS) entry which is preliminary data.</text>
</comment>
<keyword evidence="7" id="KW-0175">Coiled coil</keyword>
<gene>
    <name evidence="10" type="ORF">JYZ213_LOCUS4414</name>
</gene>
<feature type="domain" description="BRCT" evidence="9">
    <location>
        <begin position="110"/>
        <end position="190"/>
    </location>
</feature>
<dbReference type="GO" id="GO:0006260">
    <property type="term" value="P:DNA replication"/>
    <property type="evidence" value="ECO:0007669"/>
    <property type="project" value="UniProtKB-KW"/>
</dbReference>
<evidence type="ECO:0000313" key="11">
    <source>
        <dbReference type="Proteomes" id="UP000663845"/>
    </source>
</evidence>
<dbReference type="AlphaFoldDB" id="A0A813RK50"/>
<comment type="similarity">
    <text evidence="2">Belongs to the activator 1 large subunit family.</text>
</comment>
<dbReference type="PANTHER" id="PTHR23389:SF6">
    <property type="entry name" value="REPLICATION FACTOR C SUBUNIT 1"/>
    <property type="match status" value="1"/>
</dbReference>
<keyword evidence="3" id="KW-0235">DNA replication</keyword>
<dbReference type="GO" id="GO:0003677">
    <property type="term" value="F:DNA binding"/>
    <property type="evidence" value="ECO:0007669"/>
    <property type="project" value="TreeGrafter"/>
</dbReference>
<keyword evidence="4" id="KW-0547">Nucleotide-binding</keyword>
<dbReference type="EMBL" id="CAJNOG010000025">
    <property type="protein sequence ID" value="CAF0785305.1"/>
    <property type="molecule type" value="Genomic_DNA"/>
</dbReference>
<dbReference type="Gene3D" id="3.40.50.10190">
    <property type="entry name" value="BRCT domain"/>
    <property type="match status" value="1"/>
</dbReference>
<sequence>MADIRSFFKKGSISSPSNNNNNKRVREHVDIEDEEEDAFVPKAGQKPTKTKTKQVDENIPLIECDDTTPKKKLKTKDVDPLEKKRRVENFKTFMNRGGADAPGSKTIPDGAPNCLKNLTFVISGVLESLERDDCKDLIEKYGGRVTGSISSKTGYLLVGRDGGESKITKARDLKVKIISEDDLLQMIATRPGDDVTPKKLPIPSRDPLINQQQLLERDWPPHINWLRVQVQEWNVRVAQLAAEANEIYARADAPGATLEAQEDATDAAEALADAKEARADASAALADAVEAWIDEEEAWTDESEVDPVAWLGG</sequence>
<evidence type="ECO:0000256" key="7">
    <source>
        <dbReference type="SAM" id="Coils"/>
    </source>
</evidence>
<dbReference type="InterPro" id="IPR036420">
    <property type="entry name" value="BRCT_dom_sf"/>
</dbReference>
<feature type="coiled-coil region" evidence="7">
    <location>
        <begin position="258"/>
        <end position="291"/>
    </location>
</feature>
<dbReference type="Pfam" id="PF00533">
    <property type="entry name" value="BRCT"/>
    <property type="match status" value="1"/>
</dbReference>
<dbReference type="FunFam" id="3.40.50.10190:FF:000001">
    <property type="entry name" value="Replication factor C subunit 1"/>
    <property type="match status" value="1"/>
</dbReference>
<proteinExistence type="inferred from homology"/>
<evidence type="ECO:0000256" key="1">
    <source>
        <dbReference type="ARBA" id="ARBA00004123"/>
    </source>
</evidence>
<dbReference type="GO" id="GO:0005634">
    <property type="term" value="C:nucleus"/>
    <property type="evidence" value="ECO:0007669"/>
    <property type="project" value="UniProtKB-SubCell"/>
</dbReference>
<keyword evidence="6" id="KW-0539">Nucleus</keyword>
<dbReference type="PANTHER" id="PTHR23389">
    <property type="entry name" value="CHROMOSOME TRANSMISSION FIDELITY FACTOR 18"/>
    <property type="match status" value="1"/>
</dbReference>
<evidence type="ECO:0000313" key="10">
    <source>
        <dbReference type="EMBL" id="CAF0785305.1"/>
    </source>
</evidence>
<feature type="region of interest" description="Disordered" evidence="8">
    <location>
        <begin position="1"/>
        <end position="55"/>
    </location>
</feature>
<dbReference type="SUPFAM" id="SSF52113">
    <property type="entry name" value="BRCT domain"/>
    <property type="match status" value="1"/>
</dbReference>
<dbReference type="PROSITE" id="PS50172">
    <property type="entry name" value="BRCT"/>
    <property type="match status" value="1"/>
</dbReference>
<name>A0A813RK50_9BILA</name>
<feature type="compositionally biased region" description="Low complexity" evidence="8">
    <location>
        <begin position="12"/>
        <end position="22"/>
    </location>
</feature>
<comment type="subcellular location">
    <subcellularLocation>
        <location evidence="1">Nucleus</location>
    </subcellularLocation>
</comment>
<protein>
    <recommendedName>
        <fullName evidence="9">BRCT domain-containing protein</fullName>
    </recommendedName>
</protein>
<accession>A0A813RK50</accession>
<evidence type="ECO:0000256" key="2">
    <source>
        <dbReference type="ARBA" id="ARBA00006116"/>
    </source>
</evidence>
<keyword evidence="5" id="KW-0067">ATP-binding</keyword>
<evidence type="ECO:0000256" key="8">
    <source>
        <dbReference type="SAM" id="MobiDB-lite"/>
    </source>
</evidence>
<dbReference type="Proteomes" id="UP000663845">
    <property type="component" value="Unassembled WGS sequence"/>
</dbReference>